<name>A0AAV0T6A0_HYABA</name>
<dbReference type="Proteomes" id="UP001162031">
    <property type="component" value="Unassembled WGS sequence"/>
</dbReference>
<comment type="caution">
    <text evidence="1">The sequence shown here is derived from an EMBL/GenBank/DDBJ whole genome shotgun (WGS) entry which is preliminary data.</text>
</comment>
<keyword evidence="2" id="KW-1185">Reference proteome</keyword>
<reference evidence="1" key="1">
    <citation type="submission" date="2022-12" db="EMBL/GenBank/DDBJ databases">
        <authorList>
            <person name="Webb A."/>
        </authorList>
    </citation>
    <scope>NUCLEOTIDE SEQUENCE</scope>
    <source>
        <strain evidence="1">Hp1</strain>
    </source>
</reference>
<accession>A0AAV0T6A0</accession>
<gene>
    <name evidence="1" type="ORF">HBR001_LOCUS1483</name>
</gene>
<organism evidence="1 2">
    <name type="scientific">Hyaloperonospora brassicae</name>
    <name type="common">Brassica downy mildew</name>
    <name type="synonym">Peronospora brassicae</name>
    <dbReference type="NCBI Taxonomy" id="162125"/>
    <lineage>
        <taxon>Eukaryota</taxon>
        <taxon>Sar</taxon>
        <taxon>Stramenopiles</taxon>
        <taxon>Oomycota</taxon>
        <taxon>Peronosporomycetes</taxon>
        <taxon>Peronosporales</taxon>
        <taxon>Peronosporaceae</taxon>
        <taxon>Hyaloperonospora</taxon>
    </lineage>
</organism>
<sequence>MLLTFLEKLPLSQSGKVFVGTSLCLAICAYPIVQKQRKAGHDLFSSEQPQAIVDQEVRARREKLNIK</sequence>
<protein>
    <submittedName>
        <fullName evidence="1">Uncharacterized protein</fullName>
    </submittedName>
</protein>
<evidence type="ECO:0000313" key="1">
    <source>
        <dbReference type="EMBL" id="CAI5715681.1"/>
    </source>
</evidence>
<evidence type="ECO:0000313" key="2">
    <source>
        <dbReference type="Proteomes" id="UP001162031"/>
    </source>
</evidence>
<proteinExistence type="predicted"/>
<dbReference type="EMBL" id="CANTFL010000146">
    <property type="protein sequence ID" value="CAI5715681.1"/>
    <property type="molecule type" value="Genomic_DNA"/>
</dbReference>
<dbReference type="AlphaFoldDB" id="A0AAV0T6A0"/>